<reference evidence="1" key="1">
    <citation type="submission" date="2014-09" db="EMBL/GenBank/DDBJ databases">
        <authorList>
            <person name="Magalhaes I.L.F."/>
            <person name="Oliveira U."/>
            <person name="Santos F.R."/>
            <person name="Vidigal T.H.D.A."/>
            <person name="Brescovit A.D."/>
            <person name="Santos A.J."/>
        </authorList>
    </citation>
    <scope>NUCLEOTIDE SEQUENCE</scope>
    <source>
        <tissue evidence="1">Shoot tissue taken approximately 20 cm above the soil surface</tissue>
    </source>
</reference>
<dbReference type="AlphaFoldDB" id="A0A0A9ENY5"/>
<dbReference type="EMBL" id="GBRH01197197">
    <property type="protein sequence ID" value="JAE00699.1"/>
    <property type="molecule type" value="Transcribed_RNA"/>
</dbReference>
<proteinExistence type="predicted"/>
<accession>A0A0A9ENY5</accession>
<organism evidence="1">
    <name type="scientific">Arundo donax</name>
    <name type="common">Giant reed</name>
    <name type="synonym">Donax arundinaceus</name>
    <dbReference type="NCBI Taxonomy" id="35708"/>
    <lineage>
        <taxon>Eukaryota</taxon>
        <taxon>Viridiplantae</taxon>
        <taxon>Streptophyta</taxon>
        <taxon>Embryophyta</taxon>
        <taxon>Tracheophyta</taxon>
        <taxon>Spermatophyta</taxon>
        <taxon>Magnoliopsida</taxon>
        <taxon>Liliopsida</taxon>
        <taxon>Poales</taxon>
        <taxon>Poaceae</taxon>
        <taxon>PACMAD clade</taxon>
        <taxon>Arundinoideae</taxon>
        <taxon>Arundineae</taxon>
        <taxon>Arundo</taxon>
    </lineage>
</organism>
<evidence type="ECO:0000313" key="1">
    <source>
        <dbReference type="EMBL" id="JAE00699.1"/>
    </source>
</evidence>
<name>A0A0A9ENY5_ARUDO</name>
<reference evidence="1" key="2">
    <citation type="journal article" date="2015" name="Data Brief">
        <title>Shoot transcriptome of the giant reed, Arundo donax.</title>
        <authorList>
            <person name="Barrero R.A."/>
            <person name="Guerrero F.D."/>
            <person name="Moolhuijzen P."/>
            <person name="Goolsby J.A."/>
            <person name="Tidwell J."/>
            <person name="Bellgard S.E."/>
            <person name="Bellgard M.I."/>
        </authorList>
    </citation>
    <scope>NUCLEOTIDE SEQUENCE</scope>
    <source>
        <tissue evidence="1">Shoot tissue taken approximately 20 cm above the soil surface</tissue>
    </source>
</reference>
<sequence length="25" mass="2909">MMLYVNIGRSFHIHLQVITLDAHLS</sequence>
<protein>
    <submittedName>
        <fullName evidence="1">Uncharacterized protein</fullName>
    </submittedName>
</protein>